<reference evidence="8 9" key="1">
    <citation type="submission" date="2016-08" db="EMBL/GenBank/DDBJ databases">
        <authorList>
            <person name="Seilhamer J.J."/>
        </authorList>
    </citation>
    <scope>NUCLEOTIDE SEQUENCE [LARGE SCALE GENOMIC DNA]</scope>
    <source>
        <strain evidence="8 9">P1-7</strain>
    </source>
</reference>
<dbReference type="SMART" id="SM00563">
    <property type="entry name" value="PlsC"/>
    <property type="match status" value="1"/>
</dbReference>
<dbReference type="EMBL" id="FMAF01000008">
    <property type="protein sequence ID" value="SCB34538.1"/>
    <property type="molecule type" value="Genomic_DNA"/>
</dbReference>
<evidence type="ECO:0000256" key="6">
    <source>
        <dbReference type="SAM" id="Phobius"/>
    </source>
</evidence>
<evidence type="ECO:0000256" key="1">
    <source>
        <dbReference type="ARBA" id="ARBA00005189"/>
    </source>
</evidence>
<keyword evidence="3 8" id="KW-0808">Transferase</keyword>
<dbReference type="PANTHER" id="PTHR10434:SF64">
    <property type="entry name" value="1-ACYL-SN-GLYCEROL-3-PHOSPHATE ACYLTRANSFERASE-RELATED"/>
    <property type="match status" value="1"/>
</dbReference>
<evidence type="ECO:0000256" key="2">
    <source>
        <dbReference type="ARBA" id="ARBA00022516"/>
    </source>
</evidence>
<accession>A0A1C3W3Q8</accession>
<dbReference type="OrthoDB" id="9806880at2"/>
<keyword evidence="6" id="KW-0812">Transmembrane</keyword>
<organism evidence="8 9">
    <name type="scientific">Rhizobium lusitanum</name>
    <dbReference type="NCBI Taxonomy" id="293958"/>
    <lineage>
        <taxon>Bacteria</taxon>
        <taxon>Pseudomonadati</taxon>
        <taxon>Pseudomonadota</taxon>
        <taxon>Alphaproteobacteria</taxon>
        <taxon>Hyphomicrobiales</taxon>
        <taxon>Rhizobiaceae</taxon>
        <taxon>Rhizobium/Agrobacterium group</taxon>
        <taxon>Rhizobium</taxon>
    </lineage>
</organism>
<keyword evidence="2" id="KW-0444">Lipid biosynthesis</keyword>
<dbReference type="RefSeq" id="WP_092574426.1">
    <property type="nucleotide sequence ID" value="NZ_FMAF01000008.1"/>
</dbReference>
<evidence type="ECO:0000256" key="3">
    <source>
        <dbReference type="ARBA" id="ARBA00022679"/>
    </source>
</evidence>
<keyword evidence="6" id="KW-1133">Transmembrane helix</keyword>
<evidence type="ECO:0000256" key="5">
    <source>
        <dbReference type="ARBA" id="ARBA00023315"/>
    </source>
</evidence>
<evidence type="ECO:0000313" key="9">
    <source>
        <dbReference type="Proteomes" id="UP000199205"/>
    </source>
</evidence>
<dbReference type="GO" id="GO:0006654">
    <property type="term" value="P:phosphatidic acid biosynthetic process"/>
    <property type="evidence" value="ECO:0007669"/>
    <property type="project" value="TreeGrafter"/>
</dbReference>
<dbReference type="AlphaFoldDB" id="A0A1C3W3Q8"/>
<dbReference type="InterPro" id="IPR002123">
    <property type="entry name" value="Plipid/glycerol_acylTrfase"/>
</dbReference>
<evidence type="ECO:0000256" key="4">
    <source>
        <dbReference type="ARBA" id="ARBA00023098"/>
    </source>
</evidence>
<dbReference type="CDD" id="cd07989">
    <property type="entry name" value="LPLAT_AGPAT-like"/>
    <property type="match status" value="1"/>
</dbReference>
<feature type="domain" description="Phospholipid/glycerol acyltransferase" evidence="7">
    <location>
        <begin position="67"/>
        <end position="186"/>
    </location>
</feature>
<proteinExistence type="predicted"/>
<keyword evidence="6" id="KW-0472">Membrane</keyword>
<dbReference type="GO" id="GO:0003841">
    <property type="term" value="F:1-acylglycerol-3-phosphate O-acyltransferase activity"/>
    <property type="evidence" value="ECO:0007669"/>
    <property type="project" value="TreeGrafter"/>
</dbReference>
<keyword evidence="5 8" id="KW-0012">Acyltransferase</keyword>
<keyword evidence="4" id="KW-0443">Lipid metabolism</keyword>
<gene>
    <name evidence="8" type="ORF">GA0061101_108111</name>
</gene>
<protein>
    <submittedName>
        <fullName evidence="8">1-acyl-sn-glycerol-3-phosphate acyltransferase</fullName>
    </submittedName>
</protein>
<evidence type="ECO:0000313" key="8">
    <source>
        <dbReference type="EMBL" id="SCB34538.1"/>
    </source>
</evidence>
<dbReference type="SUPFAM" id="SSF69593">
    <property type="entry name" value="Glycerol-3-phosphate (1)-acyltransferase"/>
    <property type="match status" value="1"/>
</dbReference>
<comment type="pathway">
    <text evidence="1">Lipid metabolism.</text>
</comment>
<name>A0A1C3W3Q8_9HYPH</name>
<dbReference type="Proteomes" id="UP000199205">
    <property type="component" value="Unassembled WGS sequence"/>
</dbReference>
<feature type="transmembrane region" description="Helical" evidence="6">
    <location>
        <begin position="12"/>
        <end position="31"/>
    </location>
</feature>
<evidence type="ECO:0000259" key="7">
    <source>
        <dbReference type="SMART" id="SM00563"/>
    </source>
</evidence>
<dbReference type="Pfam" id="PF01553">
    <property type="entry name" value="Acyltransferase"/>
    <property type="match status" value="1"/>
</dbReference>
<sequence length="265" mass="29570">MVTWLRIGCAAIVISVVSLVLLPLQIVCLRFDWKLSRYLPRYWHRIVCYWLGVRIHVIGKIEADRPLMLASNHSSWLDILVLSAVADVAFIAKSEVRDWPIFGLFAQWQKSVFIEREQKRKTGEQVNEIAERMADGEIMVLFPEGTTSDGNRLLEVKSSLFGAAAAALPKTPDAVVHVQPVAVAYTRIHGVAMGRYHRPISAWPGDIELAPHLKDIVACGAIDVDVCFGEAVDYRAGSNRKDVSATIARRIRTMLASRLLGREIA</sequence>
<dbReference type="PANTHER" id="PTHR10434">
    <property type="entry name" value="1-ACYL-SN-GLYCEROL-3-PHOSPHATE ACYLTRANSFERASE"/>
    <property type="match status" value="1"/>
</dbReference>